<organism evidence="8 9">
    <name type="scientific">Acaryochloris marina (strain MBIC 11017)</name>
    <dbReference type="NCBI Taxonomy" id="329726"/>
    <lineage>
        <taxon>Bacteria</taxon>
        <taxon>Bacillati</taxon>
        <taxon>Cyanobacteriota</taxon>
        <taxon>Cyanophyceae</taxon>
        <taxon>Acaryochloridales</taxon>
        <taxon>Acaryochloridaceae</taxon>
        <taxon>Acaryochloris</taxon>
    </lineage>
</organism>
<feature type="transmembrane region" description="Helical" evidence="5">
    <location>
        <begin position="46"/>
        <end position="67"/>
    </location>
</feature>
<keyword evidence="4 5" id="KW-0472">Membrane</keyword>
<keyword evidence="3 5" id="KW-1133">Transmembrane helix</keyword>
<evidence type="ECO:0000313" key="9">
    <source>
        <dbReference type="Proteomes" id="UP000000268"/>
    </source>
</evidence>
<reference evidence="8 9" key="1">
    <citation type="journal article" date="2008" name="Proc. Natl. Acad. Sci. U.S.A.">
        <title>Niche adaptation and genome expansion in the chlorophyll d-producing cyanobacterium Acaryochloris marina.</title>
        <authorList>
            <person name="Swingley W.D."/>
            <person name="Chen M."/>
            <person name="Cheung P.C."/>
            <person name="Conrad A.L."/>
            <person name="Dejesa L.C."/>
            <person name="Hao J."/>
            <person name="Honchak B.M."/>
            <person name="Karbach L.E."/>
            <person name="Kurdoglu A."/>
            <person name="Lahiri S."/>
            <person name="Mastrian S.D."/>
            <person name="Miyashita H."/>
            <person name="Page L."/>
            <person name="Ramakrishna P."/>
            <person name="Satoh S."/>
            <person name="Sattley W.M."/>
            <person name="Shimada Y."/>
            <person name="Taylor H.L."/>
            <person name="Tomo T."/>
            <person name="Tsuchiya T."/>
            <person name="Wang Z.T."/>
            <person name="Raymond J."/>
            <person name="Mimuro M."/>
            <person name="Blankenship R.E."/>
            <person name="Touchman J.W."/>
        </authorList>
    </citation>
    <scope>NUCLEOTIDE SEQUENCE [LARGE SCALE GENOMIC DNA]</scope>
    <source>
        <strain evidence="9">MBIC 11017</strain>
    </source>
</reference>
<evidence type="ECO:0000259" key="7">
    <source>
        <dbReference type="Pfam" id="PF09851"/>
    </source>
</evidence>
<dbReference type="EMBL" id="CP000828">
    <property type="protein sequence ID" value="ABW28760.1"/>
    <property type="molecule type" value="Genomic_DNA"/>
</dbReference>
<dbReference type="AlphaFoldDB" id="B0C5N9"/>
<comment type="subcellular location">
    <subcellularLocation>
        <location evidence="1">Membrane</location>
        <topology evidence="1">Multi-pass membrane protein</topology>
    </subcellularLocation>
</comment>
<sequence>MTLDSTQAGLALPRPKNRIVAIVLALAGLLLPGLHKLYLGQTRWGLVYLLPGIFWATLPIATLTRVASLCDAVIYLTQGDDRFHQAFNPAWPQPSQPTLEPAQMNAIAESLRQLESLRQEGLVTDYEFEQQRRQLLG</sequence>
<name>B0C5N9_ACAM1</name>
<dbReference type="Pfam" id="PF05154">
    <property type="entry name" value="TM2"/>
    <property type="match status" value="1"/>
</dbReference>
<evidence type="ECO:0000256" key="3">
    <source>
        <dbReference type="ARBA" id="ARBA00022989"/>
    </source>
</evidence>
<dbReference type="Proteomes" id="UP000000268">
    <property type="component" value="Chromosome"/>
</dbReference>
<accession>B0C5N9</accession>
<dbReference type="GO" id="GO:0016020">
    <property type="term" value="C:membrane"/>
    <property type="evidence" value="ECO:0007669"/>
    <property type="project" value="UniProtKB-SubCell"/>
</dbReference>
<evidence type="ECO:0000256" key="1">
    <source>
        <dbReference type="ARBA" id="ARBA00004141"/>
    </source>
</evidence>
<dbReference type="STRING" id="329726.AM1_3773"/>
<dbReference type="OrthoDB" id="9816361at2"/>
<dbReference type="RefSeq" id="WP_012164136.1">
    <property type="nucleotide sequence ID" value="NC_009925.1"/>
</dbReference>
<feature type="domain" description="TM2" evidence="6">
    <location>
        <begin position="15"/>
        <end position="53"/>
    </location>
</feature>
<dbReference type="KEGG" id="amr:AM1_3773"/>
<evidence type="ECO:0000259" key="6">
    <source>
        <dbReference type="Pfam" id="PF05154"/>
    </source>
</evidence>
<evidence type="ECO:0000256" key="5">
    <source>
        <dbReference type="SAM" id="Phobius"/>
    </source>
</evidence>
<dbReference type="InterPro" id="IPR007829">
    <property type="entry name" value="TM2"/>
</dbReference>
<evidence type="ECO:0000313" key="8">
    <source>
        <dbReference type="EMBL" id="ABW28760.1"/>
    </source>
</evidence>
<evidence type="ECO:0000256" key="2">
    <source>
        <dbReference type="ARBA" id="ARBA00022692"/>
    </source>
</evidence>
<dbReference type="InterPro" id="IPR018649">
    <property type="entry name" value="SHOCT"/>
</dbReference>
<evidence type="ECO:0000256" key="4">
    <source>
        <dbReference type="ARBA" id="ARBA00023136"/>
    </source>
</evidence>
<dbReference type="HOGENOM" id="CLU_158532_0_0_3"/>
<dbReference type="Pfam" id="PF09851">
    <property type="entry name" value="SHOCT"/>
    <property type="match status" value="1"/>
</dbReference>
<protein>
    <submittedName>
        <fullName evidence="8">Uncharacterized protein</fullName>
    </submittedName>
</protein>
<dbReference type="eggNOG" id="COG2314">
    <property type="taxonomic scope" value="Bacteria"/>
</dbReference>
<gene>
    <name evidence="8" type="ordered locus">AM1_3773</name>
</gene>
<feature type="transmembrane region" description="Helical" evidence="5">
    <location>
        <begin position="19"/>
        <end position="39"/>
    </location>
</feature>
<keyword evidence="2 5" id="KW-0812">Transmembrane</keyword>
<proteinExistence type="predicted"/>
<keyword evidence="9" id="KW-1185">Reference proteome</keyword>
<feature type="domain" description="SHOCT" evidence="7">
    <location>
        <begin position="110"/>
        <end position="136"/>
    </location>
</feature>